<dbReference type="NCBIfam" id="NF047352">
    <property type="entry name" value="P_loop_sacsin"/>
    <property type="match status" value="1"/>
</dbReference>
<accession>A0A382LXT2</accession>
<dbReference type="Gene3D" id="3.30.565.10">
    <property type="entry name" value="Histidine kinase-like ATPase, C-terminal domain"/>
    <property type="match status" value="1"/>
</dbReference>
<name>A0A382LXT2_9ZZZZ</name>
<evidence type="ECO:0008006" key="2">
    <source>
        <dbReference type="Google" id="ProtNLM"/>
    </source>
</evidence>
<protein>
    <recommendedName>
        <fullName evidence="2">ATP-binding protein</fullName>
    </recommendedName>
</protein>
<dbReference type="AlphaFoldDB" id="A0A382LXT2"/>
<dbReference type="EMBL" id="UINC01089241">
    <property type="protein sequence ID" value="SVC40167.1"/>
    <property type="molecule type" value="Genomic_DNA"/>
</dbReference>
<dbReference type="SUPFAM" id="SSF55874">
    <property type="entry name" value="ATPase domain of HSP90 chaperone/DNA topoisomerase II/histidine kinase"/>
    <property type="match status" value="1"/>
</dbReference>
<feature type="non-terminal residue" evidence="1">
    <location>
        <position position="334"/>
    </location>
</feature>
<gene>
    <name evidence="1" type="ORF">METZ01_LOCUS293021</name>
</gene>
<evidence type="ECO:0000313" key="1">
    <source>
        <dbReference type="EMBL" id="SVC40167.1"/>
    </source>
</evidence>
<organism evidence="1">
    <name type="scientific">marine metagenome</name>
    <dbReference type="NCBI Taxonomy" id="408172"/>
    <lineage>
        <taxon>unclassified sequences</taxon>
        <taxon>metagenomes</taxon>
        <taxon>ecological metagenomes</taxon>
    </lineage>
</organism>
<reference evidence="1" key="1">
    <citation type="submission" date="2018-05" db="EMBL/GenBank/DDBJ databases">
        <authorList>
            <person name="Lanie J.A."/>
            <person name="Ng W.-L."/>
            <person name="Kazmierczak K.M."/>
            <person name="Andrzejewski T.M."/>
            <person name="Davidsen T.M."/>
            <person name="Wayne K.J."/>
            <person name="Tettelin H."/>
            <person name="Glass J.I."/>
            <person name="Rusch D."/>
            <person name="Podicherti R."/>
            <person name="Tsui H.-C.T."/>
            <person name="Winkler M.E."/>
        </authorList>
    </citation>
    <scope>NUCLEOTIDE SEQUENCE</scope>
</reference>
<dbReference type="InterPro" id="IPR036890">
    <property type="entry name" value="HATPase_C_sf"/>
</dbReference>
<sequence>MSRADFNRMKSELSDDLETIQGSSGLLNIVMNLLRSRKGILAHELLQNALDADAKEVRYYFDSEDNEMIFEHNGDNPLNAAAVKGLCSWGRSTKGLDSVGFMGIGFKSSLVYFHSVDVTGFGWSFTISPGMTGPVVNYSETLRPKWDDSLRPPSNGFTTRFHFYNAVDQDSSAIDEISEGLEKIVKPSVLALLASRGLRKVWRQLPDDSWQGSAVMKKMKGGYYLVQDFDAEEDHRFKIYKTNVQIRDEESLRNFMRSRSEVLQNNNMTWEELCSKGLKREVSIVTGSDQNGNPVPVGLDEDERFHSGLPVEIEFPFNFGIDSDWLVTPSRDNI</sequence>
<proteinExistence type="predicted"/>